<feature type="transmembrane region" description="Helical" evidence="1">
    <location>
        <begin position="53"/>
        <end position="69"/>
    </location>
</feature>
<reference evidence="4" key="2">
    <citation type="journal article" date="2012" name="G3 (Bethesda)">
        <title>Pichia sorbitophila, an interspecies yeast hybrid reveals early steps of genome resolution following polyploidization.</title>
        <authorList>
            <person name="Leh Louis V."/>
            <person name="Despons L."/>
            <person name="Friedrich A."/>
            <person name="Martin T."/>
            <person name="Durrens P."/>
            <person name="Casaregola S."/>
            <person name="Neuveglise C."/>
            <person name="Fairhead C."/>
            <person name="Marck C."/>
            <person name="Cruz J.A."/>
            <person name="Straub M.L."/>
            <person name="Kugler V."/>
            <person name="Sacerdot C."/>
            <person name="Uzunov Z."/>
            <person name="Thierry A."/>
            <person name="Weiss S."/>
            <person name="Bleykasten C."/>
            <person name="De Montigny J."/>
            <person name="Jacques N."/>
            <person name="Jung P."/>
            <person name="Lemaire M."/>
            <person name="Mallet S."/>
            <person name="Morel G."/>
            <person name="Richard G.F."/>
            <person name="Sarkar A."/>
            <person name="Savel G."/>
            <person name="Schacherer J."/>
            <person name="Seret M.L."/>
            <person name="Talla E."/>
            <person name="Samson G."/>
            <person name="Jubin C."/>
            <person name="Poulain J."/>
            <person name="Vacherie B."/>
            <person name="Barbe V."/>
            <person name="Pelletier E."/>
            <person name="Sherman D.J."/>
            <person name="Westhof E."/>
            <person name="Weissenbach J."/>
            <person name="Baret P.V."/>
            <person name="Wincker P."/>
            <person name="Gaillardin C."/>
            <person name="Dujon B."/>
            <person name="Souciet J.L."/>
        </authorList>
    </citation>
    <scope>NUCLEOTIDE SEQUENCE [LARGE SCALE GENOMIC DNA]</scope>
    <source>
        <strain evidence="4">ATCC MYA-4447 / BCRC 22081 / CBS 7064 / NBRC 10061 / NRRL Y-12695</strain>
    </source>
</reference>
<keyword evidence="4" id="KW-1185">Reference proteome</keyword>
<dbReference type="GO" id="GO:0046521">
    <property type="term" value="P:sphingoid catabolic process"/>
    <property type="evidence" value="ECO:0007669"/>
    <property type="project" value="TreeGrafter"/>
</dbReference>
<dbReference type="Pfam" id="PF06127">
    <property type="entry name" value="Mpo1-like"/>
    <property type="match status" value="1"/>
</dbReference>
<dbReference type="AlphaFoldDB" id="G8YV73"/>
<proteinExistence type="predicted"/>
<feature type="transmembrane region" description="Helical" evidence="1">
    <location>
        <begin position="105"/>
        <end position="123"/>
    </location>
</feature>
<evidence type="ECO:0000313" key="2">
    <source>
        <dbReference type="EMBL" id="CCE72756.1"/>
    </source>
</evidence>
<evidence type="ECO:0000313" key="4">
    <source>
        <dbReference type="Proteomes" id="UP000005222"/>
    </source>
</evidence>
<dbReference type="OMA" id="IQFIGHY"/>
<organism evidence="2 4">
    <name type="scientific">Pichia sorbitophila (strain ATCC MYA-4447 / BCRC 22081 / CBS 7064 / NBRC 10061 / NRRL Y-12695)</name>
    <name type="common">Hybrid yeast</name>
    <dbReference type="NCBI Taxonomy" id="559304"/>
    <lineage>
        <taxon>Eukaryota</taxon>
        <taxon>Fungi</taxon>
        <taxon>Dikarya</taxon>
        <taxon>Ascomycota</taxon>
        <taxon>Saccharomycotina</taxon>
        <taxon>Pichiomycetes</taxon>
        <taxon>Debaryomycetaceae</taxon>
        <taxon>Millerozyma</taxon>
    </lineage>
</organism>
<dbReference type="eggNOG" id="KOG3292">
    <property type="taxonomic scope" value="Eukaryota"/>
</dbReference>
<dbReference type="EMBL" id="FO082059">
    <property type="protein sequence ID" value="CCE72756.1"/>
    <property type="molecule type" value="Genomic_DNA"/>
</dbReference>
<keyword evidence="1" id="KW-0472">Membrane</keyword>
<dbReference type="EMBL" id="FO082058">
    <property type="protein sequence ID" value="CCE73317.1"/>
    <property type="molecule type" value="Genomic_DNA"/>
</dbReference>
<dbReference type="GO" id="GO:0005783">
    <property type="term" value="C:endoplasmic reticulum"/>
    <property type="evidence" value="ECO:0007669"/>
    <property type="project" value="TreeGrafter"/>
</dbReference>
<dbReference type="HOGENOM" id="CLU_081702_1_1_1"/>
<keyword evidence="1" id="KW-0812">Transmembrane</keyword>
<sequence>MGLFDLENHLIFYRSYHFNPVNVRIHLLCIPIILISAIAMFSPVDVIGASQPFINMGSLIATTYGLYYTALDWKVGSPCLSLLVPLSYVFKKTYMGLTDEKQQSFIYAALGTHVLSWLAQFYGHGVHEKRAPALLDNLLQALVLAPFFVAFEVAFYLGYRKDLQKKMDNKAGKNVLKFRQQEKSRHK</sequence>
<feature type="transmembrane region" description="Helical" evidence="1">
    <location>
        <begin position="23"/>
        <end position="41"/>
    </location>
</feature>
<dbReference type="Proteomes" id="UP000005222">
    <property type="component" value="Chromosome A"/>
</dbReference>
<reference evidence="2" key="1">
    <citation type="submission" date="2011-10" db="EMBL/GenBank/DDBJ databases">
        <authorList>
            <person name="Genoscope - CEA"/>
        </authorList>
    </citation>
    <scope>NUCLEOTIDE SEQUENCE</scope>
    <source>
        <strain evidence="2">CBS 7064</strain>
    </source>
</reference>
<dbReference type="PANTHER" id="PTHR28026:SF9">
    <property type="entry name" value="2-HYDROXY-PALMITIC ACID DIOXYGENASE MPO1"/>
    <property type="match status" value="1"/>
</dbReference>
<feature type="transmembrane region" description="Helical" evidence="1">
    <location>
        <begin position="138"/>
        <end position="159"/>
    </location>
</feature>
<dbReference type="FunCoup" id="G8YV73">
    <property type="interactions" value="221"/>
</dbReference>
<gene>
    <name evidence="2" type="primary">Piso0_000350</name>
    <name evidence="2" type="ORF">GNLVRS01_PISO0A07414g</name>
    <name evidence="3" type="ORF">GNLVRS01_PISO0B07481g</name>
</gene>
<dbReference type="InParanoid" id="G8YV73"/>
<evidence type="ECO:0000313" key="3">
    <source>
        <dbReference type="EMBL" id="CCE73317.1"/>
    </source>
</evidence>
<keyword evidence="1" id="KW-1133">Transmembrane helix</keyword>
<dbReference type="GO" id="GO:0016020">
    <property type="term" value="C:membrane"/>
    <property type="evidence" value="ECO:0007669"/>
    <property type="project" value="GOC"/>
</dbReference>
<evidence type="ECO:0000256" key="1">
    <source>
        <dbReference type="SAM" id="Phobius"/>
    </source>
</evidence>
<accession>G8YV73</accession>
<dbReference type="InterPro" id="IPR009305">
    <property type="entry name" value="Mpo1-like"/>
</dbReference>
<dbReference type="OrthoDB" id="2124888at2759"/>
<dbReference type="PANTHER" id="PTHR28026">
    <property type="entry name" value="DUF962 DOMAIN PROTEIN (AFU_ORTHOLOGUE AFUA_8G05310)"/>
    <property type="match status" value="1"/>
</dbReference>
<protein>
    <submittedName>
        <fullName evidence="2">Piso0_000350 protein</fullName>
    </submittedName>
</protein>
<dbReference type="Proteomes" id="UP000005222">
    <property type="component" value="Chromosome B"/>
</dbReference>
<name>G8YV73_PICSO</name>